<dbReference type="Pfam" id="PF23409">
    <property type="entry name" value="Beta-prop_EML"/>
    <property type="match status" value="1"/>
</dbReference>
<dbReference type="GO" id="GO:0072686">
    <property type="term" value="C:mitotic spindle"/>
    <property type="evidence" value="ECO:0007669"/>
    <property type="project" value="TreeGrafter"/>
</dbReference>
<dbReference type="FunFam" id="2.130.10.10:FF:002220">
    <property type="entry name" value="EMAP-like 3"/>
    <property type="match status" value="1"/>
</dbReference>
<dbReference type="SMART" id="SM00320">
    <property type="entry name" value="WD40"/>
    <property type="match status" value="10"/>
</dbReference>
<dbReference type="CDD" id="cd21948">
    <property type="entry name" value="TD_EMAP2"/>
    <property type="match status" value="1"/>
</dbReference>
<feature type="domain" description="EML-like second beta-propeller" evidence="12">
    <location>
        <begin position="510"/>
        <end position="778"/>
    </location>
</feature>
<keyword evidence="14" id="KW-1185">Reference proteome</keyword>
<dbReference type="Proteomes" id="UP000694390">
    <property type="component" value="Unassembled WGS sequence"/>
</dbReference>
<keyword evidence="4 8" id="KW-0853">WD repeat</keyword>
<dbReference type="GO" id="GO:0008017">
    <property type="term" value="F:microtubule binding"/>
    <property type="evidence" value="ECO:0007669"/>
    <property type="project" value="TreeGrafter"/>
</dbReference>
<dbReference type="OrthoDB" id="47802at2759"/>
<dbReference type="PROSITE" id="PS50082">
    <property type="entry name" value="WD_REPEATS_2"/>
    <property type="match status" value="4"/>
</dbReference>
<dbReference type="Gene3D" id="2.130.10.10">
    <property type="entry name" value="YVTN repeat-like/Quinoprotein amine dehydrogenase"/>
    <property type="match status" value="2"/>
</dbReference>
<keyword evidence="7" id="KW-0206">Cytoskeleton</keyword>
<feature type="repeat" description="WD" evidence="8">
    <location>
        <begin position="503"/>
        <end position="544"/>
    </location>
</feature>
<dbReference type="InterPro" id="IPR005108">
    <property type="entry name" value="HELP"/>
</dbReference>
<feature type="region of interest" description="Disordered" evidence="10">
    <location>
        <begin position="75"/>
        <end position="95"/>
    </location>
</feature>
<keyword evidence="5" id="KW-0493">Microtubule</keyword>
<sequence>VSPALALPSSGLGDNSPTESISFNDNLSGTSGMEVDDRISYLEQRLQLQEDEIQVLKAALADVLRRLSACEENGLGLQRKGPTKGTSPQSSSLQAAQPTPWVLSFQRAPLASLGSSHLGVQGLAAGRRGRVELSSGGAGAMALSLPPNEPCPSTEDGYVKMFLRGRPIPMYVPDALVTTYSLDTKLELPPKKLKLDWVYGYRGRDCRANLFLLPTGEIVYFVAAVAVLYSVEEQRQRHYLGHNDDIKCLAVHPDMVTIATGQVAGTSKDGKPLPPHVRVWDSVSLNTLHVLGLGAFDRAVSCVGFSKSNGGGLLCAVDESNEHVLSVWDWQKEQKIADVKCSNESVLAATFHPTEPTLLITCGKSHIYFWSLDRGSLSKRQGIFERGEVFLRGRGGSQRGVSLLTLPLPAGGNRITQAVLGAHEGGIFGLCVLRNGTIVSGGGKDRRVVLWGRDYQKLQKNEVPESFGPVRTIAEGKDETLFVGTTRNSVLQGSLATGFSSLVQGHTEELWGLATHPSLDQFLTCGQDRQVHLWSVATHRPLWSKAIEDAARSAGFHPSGSVLAVGTVTGRWLVLDTETRDLVTIHTDGSEPISVVSFSPDGSFLAVGSHDNFVYVYSVSEGGRKYSRVGKCSGHSSFITHLDWAADSSCFVTNSGDYEILYWDPTTCRQIPNTGAVRNLEWATASCVLGFGVFGIWPEGADGTDINAVCRSHDGKLLASADDFGKVHLFSYPCCQPRAPSHAAGGHSSHVTNVAFLPDDSRLLSTGGTDTSVLQWRLV</sequence>
<feature type="repeat" description="WD" evidence="8">
    <location>
        <begin position="632"/>
        <end position="664"/>
    </location>
</feature>
<reference evidence="13" key="1">
    <citation type="submission" date="2025-08" db="UniProtKB">
        <authorList>
            <consortium name="Ensembl"/>
        </authorList>
    </citation>
    <scope>IDENTIFICATION</scope>
</reference>
<keyword evidence="3" id="KW-0963">Cytoplasm</keyword>
<dbReference type="Pfam" id="PF23414">
    <property type="entry name" value="Beta-prop_EML_2"/>
    <property type="match status" value="1"/>
</dbReference>
<reference evidence="13" key="2">
    <citation type="submission" date="2025-09" db="UniProtKB">
        <authorList>
            <consortium name="Ensembl"/>
        </authorList>
    </citation>
    <scope>IDENTIFICATION</scope>
</reference>
<dbReference type="InterPro" id="IPR055442">
    <property type="entry name" value="Beta-prop_EML-like_2nd"/>
</dbReference>
<dbReference type="SUPFAM" id="SSF50969">
    <property type="entry name" value="YVTN repeat-like/Quinoprotein amine dehydrogenase"/>
    <property type="match status" value="1"/>
</dbReference>
<dbReference type="InterPro" id="IPR055439">
    <property type="entry name" value="Beta-prop_EML_1st"/>
</dbReference>
<evidence type="ECO:0000313" key="14">
    <source>
        <dbReference type="Proteomes" id="UP000694390"/>
    </source>
</evidence>
<protein>
    <submittedName>
        <fullName evidence="13">EMAP like 2</fullName>
    </submittedName>
</protein>
<evidence type="ECO:0000259" key="12">
    <source>
        <dbReference type="Pfam" id="PF23414"/>
    </source>
</evidence>
<evidence type="ECO:0000256" key="4">
    <source>
        <dbReference type="ARBA" id="ARBA00022574"/>
    </source>
</evidence>
<dbReference type="InterPro" id="IPR011047">
    <property type="entry name" value="Quinoprotein_ADH-like_sf"/>
</dbReference>
<feature type="domain" description="EML-like first beta-propeller" evidence="11">
    <location>
        <begin position="235"/>
        <end position="387"/>
    </location>
</feature>
<evidence type="ECO:0000259" key="11">
    <source>
        <dbReference type="Pfam" id="PF23409"/>
    </source>
</evidence>
<feature type="compositionally biased region" description="Low complexity" evidence="10">
    <location>
        <begin position="86"/>
        <end position="95"/>
    </location>
</feature>
<dbReference type="Pfam" id="PF00400">
    <property type="entry name" value="WD40"/>
    <property type="match status" value="1"/>
</dbReference>
<evidence type="ECO:0000256" key="7">
    <source>
        <dbReference type="ARBA" id="ARBA00023212"/>
    </source>
</evidence>
<dbReference type="PROSITE" id="PS50294">
    <property type="entry name" value="WD_REPEATS_REGION"/>
    <property type="match status" value="3"/>
</dbReference>
<dbReference type="AlphaFoldDB" id="A0A8C4WPF9"/>
<feature type="repeat" description="WD" evidence="8">
    <location>
        <begin position="744"/>
        <end position="779"/>
    </location>
</feature>
<dbReference type="Ensembl" id="ENSGEVT00005019836.1">
    <property type="protein sequence ID" value="ENSGEVP00005018884.1"/>
    <property type="gene ID" value="ENSGEVG00005010764.1"/>
</dbReference>
<organism evidence="13 14">
    <name type="scientific">Gopherus evgoodei</name>
    <name type="common">Goodes thornscrub tortoise</name>
    <dbReference type="NCBI Taxonomy" id="1825980"/>
    <lineage>
        <taxon>Eukaryota</taxon>
        <taxon>Metazoa</taxon>
        <taxon>Chordata</taxon>
        <taxon>Craniata</taxon>
        <taxon>Vertebrata</taxon>
        <taxon>Euteleostomi</taxon>
        <taxon>Archelosauria</taxon>
        <taxon>Testudinata</taxon>
        <taxon>Testudines</taxon>
        <taxon>Cryptodira</taxon>
        <taxon>Durocryptodira</taxon>
        <taxon>Testudinoidea</taxon>
        <taxon>Testudinidae</taxon>
        <taxon>Gopherus</taxon>
    </lineage>
</organism>
<dbReference type="FunFam" id="2.130.10.10:FF:000005">
    <property type="entry name" value="Putative echinoderm microtubule-associated protein-like 1"/>
    <property type="match status" value="1"/>
</dbReference>
<evidence type="ECO:0000256" key="5">
    <source>
        <dbReference type="ARBA" id="ARBA00022701"/>
    </source>
</evidence>
<accession>A0A8C4WPF9</accession>
<evidence type="ECO:0000256" key="3">
    <source>
        <dbReference type="ARBA" id="ARBA00022490"/>
    </source>
</evidence>
<dbReference type="Pfam" id="PF03451">
    <property type="entry name" value="HELP"/>
    <property type="match status" value="1"/>
</dbReference>
<proteinExistence type="inferred from homology"/>
<evidence type="ECO:0000256" key="9">
    <source>
        <dbReference type="SAM" id="Coils"/>
    </source>
</evidence>
<feature type="region of interest" description="Disordered" evidence="10">
    <location>
        <begin position="1"/>
        <end position="29"/>
    </location>
</feature>
<evidence type="ECO:0000256" key="8">
    <source>
        <dbReference type="PROSITE-ProRule" id="PRU00221"/>
    </source>
</evidence>
<dbReference type="InterPro" id="IPR001680">
    <property type="entry name" value="WD40_rpt"/>
</dbReference>
<comment type="subcellular location">
    <subcellularLocation>
        <location evidence="1">Cytoplasm</location>
        <location evidence="1">Cytoskeleton</location>
    </subcellularLocation>
</comment>
<feature type="repeat" description="WD" evidence="8">
    <location>
        <begin position="586"/>
        <end position="627"/>
    </location>
</feature>
<feature type="coiled-coil region" evidence="9">
    <location>
        <begin position="39"/>
        <end position="73"/>
    </location>
</feature>
<feature type="compositionally biased region" description="Polar residues" evidence="10">
    <location>
        <begin position="12"/>
        <end position="29"/>
    </location>
</feature>
<dbReference type="GO" id="GO:0000226">
    <property type="term" value="P:microtubule cytoskeleton organization"/>
    <property type="evidence" value="ECO:0007669"/>
    <property type="project" value="TreeGrafter"/>
</dbReference>
<dbReference type="PANTHER" id="PTHR13720">
    <property type="entry name" value="WD-40 REPEAT PROTEIN"/>
    <property type="match status" value="1"/>
</dbReference>
<name>A0A8C4WPF9_9SAUR</name>
<comment type="similarity">
    <text evidence="2">Belongs to the WD repeat EMAP family.</text>
</comment>
<evidence type="ECO:0000256" key="10">
    <source>
        <dbReference type="SAM" id="MobiDB-lite"/>
    </source>
</evidence>
<dbReference type="GeneTree" id="ENSGT00940000153887"/>
<dbReference type="SUPFAM" id="SSF50998">
    <property type="entry name" value="Quinoprotein alcohol dehydrogenase-like"/>
    <property type="match status" value="1"/>
</dbReference>
<dbReference type="InterPro" id="IPR011044">
    <property type="entry name" value="Quino_amine_DH_bsu"/>
</dbReference>
<evidence type="ECO:0000256" key="2">
    <source>
        <dbReference type="ARBA" id="ARBA00006489"/>
    </source>
</evidence>
<evidence type="ECO:0000256" key="6">
    <source>
        <dbReference type="ARBA" id="ARBA00022737"/>
    </source>
</evidence>
<keyword evidence="6" id="KW-0677">Repeat</keyword>
<dbReference type="InterPro" id="IPR015943">
    <property type="entry name" value="WD40/YVTN_repeat-like_dom_sf"/>
</dbReference>
<evidence type="ECO:0000256" key="1">
    <source>
        <dbReference type="ARBA" id="ARBA00004245"/>
    </source>
</evidence>
<dbReference type="PANTHER" id="PTHR13720:SF50">
    <property type="entry name" value="ECHINODERM MICROTUBULE-ASSOCIATED PROTEIN-LIKE 2"/>
    <property type="match status" value="1"/>
</dbReference>
<evidence type="ECO:0000313" key="13">
    <source>
        <dbReference type="Ensembl" id="ENSGEVP00005018884.1"/>
    </source>
</evidence>
<dbReference type="InterPro" id="IPR050630">
    <property type="entry name" value="WD_repeat_EMAP"/>
</dbReference>
<dbReference type="GO" id="GO:0005874">
    <property type="term" value="C:microtubule"/>
    <property type="evidence" value="ECO:0007669"/>
    <property type="project" value="UniProtKB-KW"/>
</dbReference>
<gene>
    <name evidence="13" type="primary">EML2</name>
</gene>
<keyword evidence="9" id="KW-0175">Coiled coil</keyword>